<dbReference type="AlphaFoldDB" id="L7EUE0"/>
<dbReference type="EMBL" id="AEJB01000599">
    <property type="protein sequence ID" value="ELP62627.1"/>
    <property type="molecule type" value="Genomic_DNA"/>
</dbReference>
<organism evidence="1 2">
    <name type="scientific">Streptomyces turgidiscabies (strain Car8)</name>
    <dbReference type="NCBI Taxonomy" id="698760"/>
    <lineage>
        <taxon>Bacteria</taxon>
        <taxon>Bacillati</taxon>
        <taxon>Actinomycetota</taxon>
        <taxon>Actinomycetes</taxon>
        <taxon>Kitasatosporales</taxon>
        <taxon>Streptomycetaceae</taxon>
        <taxon>Streptomyces</taxon>
    </lineage>
</organism>
<protein>
    <submittedName>
        <fullName evidence="1">Uncharacterized protein</fullName>
    </submittedName>
</protein>
<keyword evidence="2" id="KW-1185">Reference proteome</keyword>
<name>L7EUE0_STRT8</name>
<reference evidence="1 2" key="1">
    <citation type="journal article" date="2011" name="Plasmid">
        <title>Streptomyces turgidiscabies Car8 contains a modular pathogenicity island that shares virulence genes with other actinobacterial plant pathogens.</title>
        <authorList>
            <person name="Huguet-Tapia J.C."/>
            <person name="Badger J.H."/>
            <person name="Loria R."/>
            <person name="Pettis G.S."/>
        </authorList>
    </citation>
    <scope>NUCLEOTIDE SEQUENCE [LARGE SCALE GENOMIC DNA]</scope>
    <source>
        <strain evidence="1 2">Car8</strain>
    </source>
</reference>
<accession>L7EUE0</accession>
<sequence length="25" mass="2765">MPFGCGGGRDDIRRIPGRFVGDMRV</sequence>
<dbReference type="Proteomes" id="UP000010931">
    <property type="component" value="Unassembled WGS sequence"/>
</dbReference>
<feature type="non-terminal residue" evidence="1">
    <location>
        <position position="25"/>
    </location>
</feature>
<comment type="caution">
    <text evidence="1">The sequence shown here is derived from an EMBL/GenBank/DDBJ whole genome shotgun (WGS) entry which is preliminary data.</text>
</comment>
<evidence type="ECO:0000313" key="1">
    <source>
        <dbReference type="EMBL" id="ELP62627.1"/>
    </source>
</evidence>
<evidence type="ECO:0000313" key="2">
    <source>
        <dbReference type="Proteomes" id="UP000010931"/>
    </source>
</evidence>
<proteinExistence type="predicted"/>
<gene>
    <name evidence="1" type="ORF">STRTUCAR8_06621</name>
</gene>